<proteinExistence type="inferred from homology"/>
<evidence type="ECO:0000256" key="14">
    <source>
        <dbReference type="PROSITE-ProRule" id="PRU01360"/>
    </source>
</evidence>
<keyword evidence="19" id="KW-1185">Reference proteome</keyword>
<dbReference type="PANTHER" id="PTHR32552:SF68">
    <property type="entry name" value="FERRICHROME OUTER MEMBRANE TRANSPORTER_PHAGE RECEPTOR"/>
    <property type="match status" value="1"/>
</dbReference>
<gene>
    <name evidence="18" type="ORF">ACFQ00_03185</name>
</gene>
<evidence type="ECO:0000256" key="4">
    <source>
        <dbReference type="ARBA" id="ARBA00022452"/>
    </source>
</evidence>
<keyword evidence="10 15" id="KW-0798">TonB box</keyword>
<dbReference type="PANTHER" id="PTHR32552">
    <property type="entry name" value="FERRICHROME IRON RECEPTOR-RELATED"/>
    <property type="match status" value="1"/>
</dbReference>
<evidence type="ECO:0000313" key="19">
    <source>
        <dbReference type="Proteomes" id="UP001597124"/>
    </source>
</evidence>
<evidence type="ECO:0000256" key="1">
    <source>
        <dbReference type="ARBA" id="ARBA00004571"/>
    </source>
</evidence>
<dbReference type="PROSITE" id="PS52016">
    <property type="entry name" value="TONB_DEPENDENT_REC_3"/>
    <property type="match status" value="1"/>
</dbReference>
<dbReference type="InterPro" id="IPR037066">
    <property type="entry name" value="Plug_dom_sf"/>
</dbReference>
<comment type="similarity">
    <text evidence="2 14 15">Belongs to the TonB-dependent receptor family.</text>
</comment>
<dbReference type="InterPro" id="IPR039426">
    <property type="entry name" value="TonB-dep_rcpt-like"/>
</dbReference>
<keyword evidence="9" id="KW-0406">Ion transport</keyword>
<accession>A0ABW3BYJ3</accession>
<keyword evidence="8" id="KW-0408">Iron</keyword>
<organism evidence="18 19">
    <name type="scientific">Sphingosinicella xenopeptidilytica</name>
    <dbReference type="NCBI Taxonomy" id="364098"/>
    <lineage>
        <taxon>Bacteria</taxon>
        <taxon>Pseudomonadati</taxon>
        <taxon>Pseudomonadota</taxon>
        <taxon>Alphaproteobacteria</taxon>
        <taxon>Sphingomonadales</taxon>
        <taxon>Sphingosinicellaceae</taxon>
        <taxon>Sphingosinicella</taxon>
    </lineage>
</organism>
<dbReference type="Proteomes" id="UP001597124">
    <property type="component" value="Unassembled WGS sequence"/>
</dbReference>
<comment type="subcellular location">
    <subcellularLocation>
        <location evidence="1 14">Cell outer membrane</location>
        <topology evidence="1 14">Multi-pass membrane protein</topology>
    </subcellularLocation>
</comment>
<sequence>MTDETADSTIVVVATGRSAATSASKAETPIIEAAQSISIISREEMDVRAVGTVSDALAYTAGVNVESTGIDSRTDEIVVRGFGAGGFSSNNNFVDGLRLPSGGQWTRTQFDPFALQQVEVLKGPSSVLYGQTAPGGIINMVTKRPTTKLSGELMLQAAGFTDLGRWQYQAAGDISGALDADGKFSARLVGLARDGQTQINKTSNSRYYISPSFTWAPSDDVSWTLLGQYQRDEGGSTYQFLPATGTLYPSNGDRIDLDEYLGEPDWNVYDREQILIGSFFRANLSENISFRNSVRYTHVNSLYRVTVLSGDTLNAATPGASTCAAMLTGYPAAFAGCIPGQTIGRRAVQGDGESDGIAIDANLQAKFTTGAIEHTLLGGIDFFRTDWEHYRDLVIAPGLPRGQVEPLIDIYNPVSRGSSHYAANLTPQVYTETESDQIGLYLQDQMKLGNLRLSIGGRKDWVDDKTTNTVAGTRYTTRSSDFTWQAGAVYLFDNGLAPYASYSESFQPLVSEPTSNLTKEPFLPTTGQQYEAGLRFEPRGSHAYFTLGAYQIKQQNVATPDPDGTMCGTSVCNVQTGEIRVRGVELEGRAATRIGLTFVGSLTRTWSKVTKSSNTATELGNRVGQVPEWLASGFVDYRLPEGVLHGLGLGGGIRYTGKSWGNLANTLEIPAHTLFDVFVRYDFGSSTPSLDGLSLSVNARNLADKTYVATCTAYAACYYGSGRTVTARLQYRW</sequence>
<protein>
    <submittedName>
        <fullName evidence="18">TonB-dependent siderophore receptor</fullName>
    </submittedName>
</protein>
<dbReference type="InterPro" id="IPR000531">
    <property type="entry name" value="Beta-barrel_TonB"/>
</dbReference>
<keyword evidence="13 14" id="KW-0998">Cell outer membrane</keyword>
<evidence type="ECO:0000256" key="2">
    <source>
        <dbReference type="ARBA" id="ARBA00009810"/>
    </source>
</evidence>
<evidence type="ECO:0000256" key="7">
    <source>
        <dbReference type="ARBA" id="ARBA00022729"/>
    </source>
</evidence>
<evidence type="ECO:0000256" key="9">
    <source>
        <dbReference type="ARBA" id="ARBA00023065"/>
    </source>
</evidence>
<evidence type="ECO:0000256" key="13">
    <source>
        <dbReference type="ARBA" id="ARBA00023237"/>
    </source>
</evidence>
<evidence type="ECO:0000256" key="5">
    <source>
        <dbReference type="ARBA" id="ARBA00022496"/>
    </source>
</evidence>
<dbReference type="InterPro" id="IPR010105">
    <property type="entry name" value="TonB_sidphr_rcpt"/>
</dbReference>
<keyword evidence="11 14" id="KW-0472">Membrane</keyword>
<dbReference type="InterPro" id="IPR036942">
    <property type="entry name" value="Beta-barrel_TonB_sf"/>
</dbReference>
<evidence type="ECO:0000256" key="10">
    <source>
        <dbReference type="ARBA" id="ARBA00023077"/>
    </source>
</evidence>
<keyword evidence="7" id="KW-0732">Signal</keyword>
<dbReference type="Gene3D" id="2.40.170.20">
    <property type="entry name" value="TonB-dependent receptor, beta-barrel domain"/>
    <property type="match status" value="1"/>
</dbReference>
<keyword evidence="4 14" id="KW-1134">Transmembrane beta strand</keyword>
<dbReference type="Pfam" id="PF07715">
    <property type="entry name" value="Plug"/>
    <property type="match status" value="1"/>
</dbReference>
<dbReference type="CDD" id="cd01347">
    <property type="entry name" value="ligand_gated_channel"/>
    <property type="match status" value="1"/>
</dbReference>
<evidence type="ECO:0000256" key="3">
    <source>
        <dbReference type="ARBA" id="ARBA00022448"/>
    </source>
</evidence>
<feature type="domain" description="TonB-dependent receptor-like beta-barrel" evidence="16">
    <location>
        <begin position="215"/>
        <end position="702"/>
    </location>
</feature>
<evidence type="ECO:0000259" key="17">
    <source>
        <dbReference type="Pfam" id="PF07715"/>
    </source>
</evidence>
<evidence type="ECO:0000256" key="8">
    <source>
        <dbReference type="ARBA" id="ARBA00023004"/>
    </source>
</evidence>
<keyword evidence="12 18" id="KW-0675">Receptor</keyword>
<feature type="domain" description="TonB-dependent receptor plug" evidence="17">
    <location>
        <begin position="31"/>
        <end position="137"/>
    </location>
</feature>
<dbReference type="RefSeq" id="WP_381486110.1">
    <property type="nucleotide sequence ID" value="NZ_JBHTIK010000002.1"/>
</dbReference>
<keyword evidence="3 14" id="KW-0813">Transport</keyword>
<name>A0ABW3BYJ3_SPHXN</name>
<dbReference type="InterPro" id="IPR012910">
    <property type="entry name" value="Plug_dom"/>
</dbReference>
<dbReference type="NCBIfam" id="TIGR01783">
    <property type="entry name" value="TonB-siderophor"/>
    <property type="match status" value="1"/>
</dbReference>
<reference evidence="19" key="1">
    <citation type="journal article" date="2019" name="Int. J. Syst. Evol. Microbiol.">
        <title>The Global Catalogue of Microorganisms (GCM) 10K type strain sequencing project: providing services to taxonomists for standard genome sequencing and annotation.</title>
        <authorList>
            <consortium name="The Broad Institute Genomics Platform"/>
            <consortium name="The Broad Institute Genome Sequencing Center for Infectious Disease"/>
            <person name="Wu L."/>
            <person name="Ma J."/>
        </authorList>
    </citation>
    <scope>NUCLEOTIDE SEQUENCE [LARGE SCALE GENOMIC DNA]</scope>
    <source>
        <strain evidence="19">CCUG 52537</strain>
    </source>
</reference>
<dbReference type="Gene3D" id="2.170.130.10">
    <property type="entry name" value="TonB-dependent receptor, plug domain"/>
    <property type="match status" value="1"/>
</dbReference>
<dbReference type="SUPFAM" id="SSF56935">
    <property type="entry name" value="Porins"/>
    <property type="match status" value="1"/>
</dbReference>
<evidence type="ECO:0000256" key="12">
    <source>
        <dbReference type="ARBA" id="ARBA00023170"/>
    </source>
</evidence>
<evidence type="ECO:0000256" key="11">
    <source>
        <dbReference type="ARBA" id="ARBA00023136"/>
    </source>
</evidence>
<evidence type="ECO:0000256" key="6">
    <source>
        <dbReference type="ARBA" id="ARBA00022692"/>
    </source>
</evidence>
<keyword evidence="6 14" id="KW-0812">Transmembrane</keyword>
<dbReference type="Pfam" id="PF00593">
    <property type="entry name" value="TonB_dep_Rec_b-barrel"/>
    <property type="match status" value="1"/>
</dbReference>
<evidence type="ECO:0000256" key="15">
    <source>
        <dbReference type="RuleBase" id="RU003357"/>
    </source>
</evidence>
<comment type="caution">
    <text evidence="18">The sequence shown here is derived from an EMBL/GenBank/DDBJ whole genome shotgun (WGS) entry which is preliminary data.</text>
</comment>
<keyword evidence="5" id="KW-0410">Iron transport</keyword>
<dbReference type="EMBL" id="JBHTIK010000002">
    <property type="protein sequence ID" value="MFD0847315.1"/>
    <property type="molecule type" value="Genomic_DNA"/>
</dbReference>
<evidence type="ECO:0000313" key="18">
    <source>
        <dbReference type="EMBL" id="MFD0847315.1"/>
    </source>
</evidence>
<evidence type="ECO:0000259" key="16">
    <source>
        <dbReference type="Pfam" id="PF00593"/>
    </source>
</evidence>